<gene>
    <name evidence="2" type="ORF">CJD36_015965</name>
</gene>
<organism evidence="2 3">
    <name type="scientific">Flavipsychrobacter stenotrophus</name>
    <dbReference type="NCBI Taxonomy" id="2077091"/>
    <lineage>
        <taxon>Bacteria</taxon>
        <taxon>Pseudomonadati</taxon>
        <taxon>Bacteroidota</taxon>
        <taxon>Chitinophagia</taxon>
        <taxon>Chitinophagales</taxon>
        <taxon>Chitinophagaceae</taxon>
        <taxon>Flavipsychrobacter</taxon>
    </lineage>
</organism>
<feature type="transmembrane region" description="Helical" evidence="1">
    <location>
        <begin position="84"/>
        <end position="108"/>
    </location>
</feature>
<evidence type="ECO:0000313" key="3">
    <source>
        <dbReference type="Proteomes" id="UP000239872"/>
    </source>
</evidence>
<keyword evidence="1" id="KW-0812">Transmembrane</keyword>
<accession>A0A2S7SU81</accession>
<dbReference type="Proteomes" id="UP000239872">
    <property type="component" value="Unassembled WGS sequence"/>
</dbReference>
<evidence type="ECO:0000313" key="2">
    <source>
        <dbReference type="EMBL" id="PQJ10187.1"/>
    </source>
</evidence>
<feature type="transmembrane region" description="Helical" evidence="1">
    <location>
        <begin position="114"/>
        <end position="135"/>
    </location>
</feature>
<keyword evidence="3" id="KW-1185">Reference proteome</keyword>
<evidence type="ECO:0000256" key="1">
    <source>
        <dbReference type="SAM" id="Phobius"/>
    </source>
</evidence>
<dbReference type="EMBL" id="PPSL01000004">
    <property type="protein sequence ID" value="PQJ10187.1"/>
    <property type="molecule type" value="Genomic_DNA"/>
</dbReference>
<name>A0A2S7SU81_9BACT</name>
<protein>
    <submittedName>
        <fullName evidence="2">Uncharacterized protein</fullName>
    </submittedName>
</protein>
<keyword evidence="1" id="KW-0472">Membrane</keyword>
<reference evidence="2 3" key="1">
    <citation type="submission" date="2018-01" db="EMBL/GenBank/DDBJ databases">
        <title>A novel member of the phylum Bacteroidetes isolated from glacier ice.</title>
        <authorList>
            <person name="Liu Q."/>
            <person name="Xin Y.-H."/>
        </authorList>
    </citation>
    <scope>NUCLEOTIDE SEQUENCE [LARGE SCALE GENOMIC DNA]</scope>
    <source>
        <strain evidence="2 3">RB1R16</strain>
    </source>
</reference>
<sequence length="139" mass="15652">MTNIMIFPREEIYIGNPINILIKIRCMSQQKEQSLTDLTMELFARGLTRKEVEEELASKGQEEFYIKKIIDECLKLRNARKRTIGMILIVAGALCCFSSFLLTITAASMTESSWGLFGLTSIGVGLAFTGLMYIFHITA</sequence>
<dbReference type="AlphaFoldDB" id="A0A2S7SU81"/>
<comment type="caution">
    <text evidence="2">The sequence shown here is derived from an EMBL/GenBank/DDBJ whole genome shotgun (WGS) entry which is preliminary data.</text>
</comment>
<keyword evidence="1" id="KW-1133">Transmembrane helix</keyword>
<proteinExistence type="predicted"/>